<gene>
    <name evidence="7" type="ORF">JEU11_12625</name>
</gene>
<dbReference type="Proteomes" id="UP000649232">
    <property type="component" value="Unassembled WGS sequence"/>
</dbReference>
<feature type="transmembrane region" description="Helical" evidence="6">
    <location>
        <begin position="72"/>
        <end position="94"/>
    </location>
</feature>
<reference evidence="7 8" key="1">
    <citation type="submission" date="2020-12" db="EMBL/GenBank/DDBJ databases">
        <title>Draft genome sequences of nine environmental bacterial isolates colonizing plastic.</title>
        <authorList>
            <person name="Borre I."/>
            <person name="Sonnenschein E.C."/>
        </authorList>
    </citation>
    <scope>NUCLEOTIDE SEQUENCE [LARGE SCALE GENOMIC DNA]</scope>
    <source>
        <strain evidence="7 8">IB30</strain>
    </source>
</reference>
<keyword evidence="5 6" id="KW-0472">Membrane</keyword>
<evidence type="ECO:0000256" key="5">
    <source>
        <dbReference type="ARBA" id="ARBA00023136"/>
    </source>
</evidence>
<evidence type="ECO:0000256" key="1">
    <source>
        <dbReference type="ARBA" id="ARBA00004141"/>
    </source>
</evidence>
<keyword evidence="4 6" id="KW-1133">Transmembrane helix</keyword>
<protein>
    <recommendedName>
        <fullName evidence="6">Probable membrane transporter protein</fullName>
    </recommendedName>
</protein>
<evidence type="ECO:0000256" key="4">
    <source>
        <dbReference type="ARBA" id="ARBA00022989"/>
    </source>
</evidence>
<dbReference type="InterPro" id="IPR051598">
    <property type="entry name" value="TSUP/Inactive_protease-like"/>
</dbReference>
<feature type="transmembrane region" description="Helical" evidence="6">
    <location>
        <begin position="209"/>
        <end position="230"/>
    </location>
</feature>
<keyword evidence="6" id="KW-1003">Cell membrane</keyword>
<comment type="caution">
    <text evidence="7">The sequence shown here is derived from an EMBL/GenBank/DDBJ whole genome shotgun (WGS) entry which is preliminary data.</text>
</comment>
<dbReference type="PANTHER" id="PTHR43701">
    <property type="entry name" value="MEMBRANE TRANSPORTER PROTEIN MJ0441-RELATED"/>
    <property type="match status" value="1"/>
</dbReference>
<feature type="transmembrane region" description="Helical" evidence="6">
    <location>
        <begin position="307"/>
        <end position="324"/>
    </location>
</feature>
<evidence type="ECO:0000256" key="6">
    <source>
        <dbReference type="RuleBase" id="RU363041"/>
    </source>
</evidence>
<evidence type="ECO:0000313" key="7">
    <source>
        <dbReference type="EMBL" id="MBJ2137298.1"/>
    </source>
</evidence>
<comment type="similarity">
    <text evidence="2 6">Belongs to the 4-toluene sulfonate uptake permease (TSUP) (TC 2.A.102) family.</text>
</comment>
<feature type="transmembrane region" description="Helical" evidence="6">
    <location>
        <begin position="175"/>
        <end position="197"/>
    </location>
</feature>
<feature type="transmembrane region" description="Helical" evidence="6">
    <location>
        <begin position="6"/>
        <end position="24"/>
    </location>
</feature>
<feature type="transmembrane region" description="Helical" evidence="6">
    <location>
        <begin position="236"/>
        <end position="263"/>
    </location>
</feature>
<dbReference type="PANTHER" id="PTHR43701:SF2">
    <property type="entry name" value="MEMBRANE TRANSPORTER PROTEIN YJNA-RELATED"/>
    <property type="match status" value="1"/>
</dbReference>
<feature type="transmembrane region" description="Helical" evidence="6">
    <location>
        <begin position="36"/>
        <end position="60"/>
    </location>
</feature>
<evidence type="ECO:0000313" key="8">
    <source>
        <dbReference type="Proteomes" id="UP000649232"/>
    </source>
</evidence>
<feature type="transmembrane region" description="Helical" evidence="6">
    <location>
        <begin position="275"/>
        <end position="295"/>
    </location>
</feature>
<dbReference type="RefSeq" id="WP_198824925.1">
    <property type="nucleotide sequence ID" value="NZ_JAEILT010000018.1"/>
</dbReference>
<dbReference type="EMBL" id="JAEILT010000018">
    <property type="protein sequence ID" value="MBJ2137298.1"/>
    <property type="molecule type" value="Genomic_DNA"/>
</dbReference>
<accession>A0ABS0WFS6</accession>
<dbReference type="Pfam" id="PF01925">
    <property type="entry name" value="TauE"/>
    <property type="match status" value="1"/>
</dbReference>
<proteinExistence type="inferred from homology"/>
<evidence type="ECO:0000256" key="2">
    <source>
        <dbReference type="ARBA" id="ARBA00009142"/>
    </source>
</evidence>
<organism evidence="7 8">
    <name type="scientific">Paraglaciecola chathamensis</name>
    <dbReference type="NCBI Taxonomy" id="368405"/>
    <lineage>
        <taxon>Bacteria</taxon>
        <taxon>Pseudomonadati</taxon>
        <taxon>Pseudomonadota</taxon>
        <taxon>Gammaproteobacteria</taxon>
        <taxon>Alteromonadales</taxon>
        <taxon>Alteromonadaceae</taxon>
        <taxon>Paraglaciecola</taxon>
    </lineage>
</organism>
<evidence type="ECO:0000256" key="3">
    <source>
        <dbReference type="ARBA" id="ARBA00022692"/>
    </source>
</evidence>
<name>A0ABS0WFS6_9ALTE</name>
<feature type="transmembrane region" description="Helical" evidence="6">
    <location>
        <begin position="141"/>
        <end position="163"/>
    </location>
</feature>
<dbReference type="InterPro" id="IPR002781">
    <property type="entry name" value="TM_pro_TauE-like"/>
</dbReference>
<keyword evidence="3 6" id="KW-0812">Transmembrane</keyword>
<comment type="subcellular location">
    <subcellularLocation>
        <location evidence="6">Cell membrane</location>
        <topology evidence="6">Multi-pass membrane protein</topology>
    </subcellularLocation>
    <subcellularLocation>
        <location evidence="1">Membrane</location>
        <topology evidence="1">Multi-pass membrane protein</topology>
    </subcellularLocation>
</comment>
<sequence length="325" mass="35166">MFSQFSAWQIRGFLIVTWCAVLAFQQEPIQLFTQHAAFAFLGVMGAVFANATGAGGGVVFVPFFNQMGFSPAATVATSFAIQCFGMTAGAITWWRFHAAQSGDDVQPIEHVDEISAQRSDENDTRDKRATETLHITQWQSLYPVLLLSIPASIVGLLIAQFNPSWFGVLAQGDKLHIGFGVFSILLAISMFLMVAMTGRSTLKLRLRPLDSLLLPIICICGGVITAYLSIGVGELMAVYLIMRGFNVTFSIACAVILSAVTVWSGVAHHVLVSHAIYWPVVLFAGPGAVVGGILAKRLVLHFSPTHLKLFFASWILVLGVSGLVF</sequence>